<sequence length="69" mass="7985">MSVQDIKLPDKRNVRIYRADEVTERGCLCSATVLNRRFGNKLIGSVYLWQQPRDPKKLAQEIEKNGIQP</sequence>
<name>A0A1F6D837_9BACT</name>
<dbReference type="EMBL" id="MFKX01000018">
    <property type="protein sequence ID" value="OGG57613.1"/>
    <property type="molecule type" value="Genomic_DNA"/>
</dbReference>
<dbReference type="Proteomes" id="UP000177958">
    <property type="component" value="Unassembled WGS sequence"/>
</dbReference>
<dbReference type="AlphaFoldDB" id="A0A1F6D837"/>
<organism evidence="1 2">
    <name type="scientific">Candidatus Kaiserbacteria bacterium RIFCSPHIGHO2_01_FULL_55_17</name>
    <dbReference type="NCBI Taxonomy" id="1798484"/>
    <lineage>
        <taxon>Bacteria</taxon>
        <taxon>Candidatus Kaiseribacteriota</taxon>
    </lineage>
</organism>
<evidence type="ECO:0000313" key="1">
    <source>
        <dbReference type="EMBL" id="OGG57613.1"/>
    </source>
</evidence>
<reference evidence="1 2" key="1">
    <citation type="journal article" date="2016" name="Nat. Commun.">
        <title>Thousands of microbial genomes shed light on interconnected biogeochemical processes in an aquifer system.</title>
        <authorList>
            <person name="Anantharaman K."/>
            <person name="Brown C.T."/>
            <person name="Hug L.A."/>
            <person name="Sharon I."/>
            <person name="Castelle C.J."/>
            <person name="Probst A.J."/>
            <person name="Thomas B.C."/>
            <person name="Singh A."/>
            <person name="Wilkins M.J."/>
            <person name="Karaoz U."/>
            <person name="Brodie E.L."/>
            <person name="Williams K.H."/>
            <person name="Hubbard S.S."/>
            <person name="Banfield J.F."/>
        </authorList>
    </citation>
    <scope>NUCLEOTIDE SEQUENCE [LARGE SCALE GENOMIC DNA]</scope>
</reference>
<gene>
    <name evidence="1" type="ORF">A2853_01965</name>
</gene>
<protein>
    <submittedName>
        <fullName evidence="1">Uncharacterized protein</fullName>
    </submittedName>
</protein>
<accession>A0A1F6D837</accession>
<comment type="caution">
    <text evidence="1">The sequence shown here is derived from an EMBL/GenBank/DDBJ whole genome shotgun (WGS) entry which is preliminary data.</text>
</comment>
<proteinExistence type="predicted"/>
<evidence type="ECO:0000313" key="2">
    <source>
        <dbReference type="Proteomes" id="UP000177958"/>
    </source>
</evidence>